<proteinExistence type="predicted"/>
<gene>
    <name evidence="1" type="ORF">TH3_11230</name>
</gene>
<reference evidence="1 2" key="1">
    <citation type="journal article" date="2012" name="J. Bacteriol.">
        <title>Genome sequence of Thalassospira xiamenensis type strain M-5.</title>
        <authorList>
            <person name="Lai Q."/>
            <person name="Shao Z."/>
        </authorList>
    </citation>
    <scope>NUCLEOTIDE SEQUENCE [LARGE SCALE GENOMIC DNA]</scope>
    <source>
        <strain evidence="1 2">M-5</strain>
    </source>
</reference>
<dbReference type="KEGG" id="txi:TH3_11230"/>
<dbReference type="EMBL" id="CP004388">
    <property type="protein sequence ID" value="AJD52362.1"/>
    <property type="molecule type" value="Genomic_DNA"/>
</dbReference>
<evidence type="ECO:0000313" key="2">
    <source>
        <dbReference type="Proteomes" id="UP000007127"/>
    </source>
</evidence>
<sequence>MKVGQPVIVAPICLWVTSTGISVDMIKNRIAFVATVFALLSLVGCQTTQPYEVSRASEYGPERAKLLQVARDICIANLGDAEAIDRLALPMAEELPIIEEEQLGNETVKTRVYRIIYKGRHIGAISNSEGRACSVAAAAGIGMPDYFTEQLGLVIEDKDFALVGSDIDEMRYGYRETAAHPVKKMATRVAGVGKVDIILFMTEEAYEAERSFVEGAKKMTENAHRPEIAGGEVALTILQDICAPNMGDRVAMRSALGEFTGAAGKSYTDKRLWMFGDKIEMFPLLRSPDGTMSMAMMAPDGESCGIWEVGKPKPVKDIFARIGVELLGEEGVDDGIMRYGYRASDEVVFLNLTRVRTDQTINGMFFMQRDAFSRIPSALRPPLPQGI</sequence>
<accession>A0AB72UDU0</accession>
<name>A0AB72UDU0_9PROT</name>
<evidence type="ECO:0000313" key="1">
    <source>
        <dbReference type="EMBL" id="AJD52362.1"/>
    </source>
</evidence>
<organism evidence="1 2">
    <name type="scientific">Thalassospira xiamenensis M-5 = DSM 17429</name>
    <dbReference type="NCBI Taxonomy" id="1123366"/>
    <lineage>
        <taxon>Bacteria</taxon>
        <taxon>Pseudomonadati</taxon>
        <taxon>Pseudomonadota</taxon>
        <taxon>Alphaproteobacteria</taxon>
        <taxon>Rhodospirillales</taxon>
        <taxon>Thalassospiraceae</taxon>
        <taxon>Thalassospira</taxon>
    </lineage>
</organism>
<dbReference type="AlphaFoldDB" id="A0AB72UDU0"/>
<dbReference type="Proteomes" id="UP000007127">
    <property type="component" value="Chromosome"/>
</dbReference>
<evidence type="ECO:0008006" key="3">
    <source>
        <dbReference type="Google" id="ProtNLM"/>
    </source>
</evidence>
<protein>
    <recommendedName>
        <fullName evidence="3">Lipoprotein</fullName>
    </recommendedName>
</protein>